<keyword evidence="7" id="KW-1185">Reference proteome</keyword>
<evidence type="ECO:0000313" key="6">
    <source>
        <dbReference type="EMBL" id="MFC5706128.1"/>
    </source>
</evidence>
<dbReference type="RefSeq" id="WP_082041527.1">
    <property type="nucleotide sequence ID" value="NZ_CDDF01000008.1"/>
</dbReference>
<name>A0ABW0YC31_9GAMM</name>
<organism evidence="6 7">
    <name type="scientific">Aeromonas eucrenophila</name>
    <dbReference type="NCBI Taxonomy" id="649"/>
    <lineage>
        <taxon>Bacteria</taxon>
        <taxon>Pseudomonadati</taxon>
        <taxon>Pseudomonadota</taxon>
        <taxon>Gammaproteobacteria</taxon>
        <taxon>Aeromonadales</taxon>
        <taxon>Aeromonadaceae</taxon>
        <taxon>Aeromonas</taxon>
    </lineage>
</organism>
<dbReference type="InterPro" id="IPR027385">
    <property type="entry name" value="Beta-barrel_OMP"/>
</dbReference>
<evidence type="ECO:0000256" key="1">
    <source>
        <dbReference type="ARBA" id="ARBA00004370"/>
    </source>
</evidence>
<evidence type="ECO:0000256" key="2">
    <source>
        <dbReference type="ARBA" id="ARBA00022729"/>
    </source>
</evidence>
<comment type="subcellular location">
    <subcellularLocation>
        <location evidence="1">Membrane</location>
    </subcellularLocation>
</comment>
<dbReference type="PANTHER" id="PTHR34001:SF3">
    <property type="entry name" value="BLL7405 PROTEIN"/>
    <property type="match status" value="1"/>
</dbReference>
<evidence type="ECO:0000256" key="4">
    <source>
        <dbReference type="SAM" id="SignalP"/>
    </source>
</evidence>
<dbReference type="EMBL" id="JBHSPP010000008">
    <property type="protein sequence ID" value="MFC5706128.1"/>
    <property type="molecule type" value="Genomic_DNA"/>
</dbReference>
<accession>A0ABW0YC31</accession>
<evidence type="ECO:0000313" key="7">
    <source>
        <dbReference type="Proteomes" id="UP001596132"/>
    </source>
</evidence>
<dbReference type="PANTHER" id="PTHR34001">
    <property type="entry name" value="BLL7405 PROTEIN"/>
    <property type="match status" value="1"/>
</dbReference>
<feature type="signal peptide" evidence="4">
    <location>
        <begin position="1"/>
        <end position="19"/>
    </location>
</feature>
<gene>
    <name evidence="6" type="ORF">ACFPVW_08655</name>
</gene>
<dbReference type="InterPro" id="IPR011250">
    <property type="entry name" value="OMP/PagP_B-barrel"/>
</dbReference>
<dbReference type="Pfam" id="PF13505">
    <property type="entry name" value="OMP_b-brl"/>
    <property type="match status" value="1"/>
</dbReference>
<dbReference type="Proteomes" id="UP001596132">
    <property type="component" value="Unassembled WGS sequence"/>
</dbReference>
<proteinExistence type="predicted"/>
<keyword evidence="3" id="KW-0472">Membrane</keyword>
<protein>
    <submittedName>
        <fullName evidence="6">Outer membrane protein</fullName>
    </submittedName>
</protein>
<dbReference type="Gene3D" id="2.40.160.20">
    <property type="match status" value="1"/>
</dbReference>
<sequence>MNKLLLTTTLLLLSNMTSASSENWSGFYIGANLGHGWGSNHDQGNTDATKETISGFTGGIQAGHNWQLENNIVIGVEAGLSLNDIDGEWKDSDNNEFSPYSGKDEIEQSGSLNVKLGYAVDNFLPYITTGVTVAKTTHSLSCDKSSVSITNGCQVSEFSTSASDIRAGANIGAGVLYKFDDNLSAGVEYIYTNLGSSTVSLQDPNYPDASERRMRTKFSTVTARINYHF</sequence>
<feature type="domain" description="Outer membrane protein beta-barrel" evidence="5">
    <location>
        <begin position="9"/>
        <end position="229"/>
    </location>
</feature>
<reference evidence="7" key="1">
    <citation type="journal article" date="2019" name="Int. J. Syst. Evol. Microbiol.">
        <title>The Global Catalogue of Microorganisms (GCM) 10K type strain sequencing project: providing services to taxonomists for standard genome sequencing and annotation.</title>
        <authorList>
            <consortium name="The Broad Institute Genomics Platform"/>
            <consortium name="The Broad Institute Genome Sequencing Center for Infectious Disease"/>
            <person name="Wu L."/>
            <person name="Ma J."/>
        </authorList>
    </citation>
    <scope>NUCLEOTIDE SEQUENCE [LARGE SCALE GENOMIC DNA]</scope>
    <source>
        <strain evidence="7">KCTC 15012</strain>
    </source>
</reference>
<evidence type="ECO:0000256" key="3">
    <source>
        <dbReference type="ARBA" id="ARBA00023136"/>
    </source>
</evidence>
<dbReference type="SUPFAM" id="SSF56925">
    <property type="entry name" value="OMPA-like"/>
    <property type="match status" value="1"/>
</dbReference>
<feature type="chain" id="PRO_5045260148" evidence="4">
    <location>
        <begin position="20"/>
        <end position="229"/>
    </location>
</feature>
<dbReference type="InterPro" id="IPR051692">
    <property type="entry name" value="OMP-like"/>
</dbReference>
<keyword evidence="2 4" id="KW-0732">Signal</keyword>
<comment type="caution">
    <text evidence="6">The sequence shown here is derived from an EMBL/GenBank/DDBJ whole genome shotgun (WGS) entry which is preliminary data.</text>
</comment>
<evidence type="ECO:0000259" key="5">
    <source>
        <dbReference type="Pfam" id="PF13505"/>
    </source>
</evidence>